<dbReference type="KEGG" id="lmoi:VV02_11190"/>
<accession>A0A0K1JHW9</accession>
<dbReference type="InterPro" id="IPR029016">
    <property type="entry name" value="GAF-like_dom_sf"/>
</dbReference>
<feature type="region of interest" description="Disordered" evidence="1">
    <location>
        <begin position="1"/>
        <end position="25"/>
    </location>
</feature>
<dbReference type="STRING" id="571913.VV02_11190"/>
<dbReference type="Pfam" id="PF01590">
    <property type="entry name" value="GAF"/>
    <property type="match status" value="1"/>
</dbReference>
<evidence type="ECO:0000259" key="2">
    <source>
        <dbReference type="Pfam" id="PF01590"/>
    </source>
</evidence>
<proteinExistence type="predicted"/>
<gene>
    <name evidence="3" type="ORF">VV02_11190</name>
</gene>
<protein>
    <recommendedName>
        <fullName evidence="2">GAF domain-containing protein</fullName>
    </recommendedName>
</protein>
<dbReference type="RefSeq" id="WP_052591616.1">
    <property type="nucleotide sequence ID" value="NZ_CP011112.1"/>
</dbReference>
<dbReference type="Gene3D" id="3.30.450.40">
    <property type="match status" value="1"/>
</dbReference>
<dbReference type="AlphaFoldDB" id="A0A0K1JHW9"/>
<sequence>MDDQDRAQRRTRERVLSGGHGAAARPEIAASWRRLRASGLDPGSNPEVAPLDRSDIEERRTTSGLLPLLPHLTSALKSVVDAGQLVVITDREGRVLWRQGGSQVRRFADRLGFVSGSAWTEGNVGTNAIGTCLVLNAPVQIRGGEHYVESHTQWGCAAAPISDPWTGRTLGVIDVSGPSRAMHPAELALVEMSARLGAMEVREQHRTRLGRLRADSAGLLERLTGQALVVDQAGHVAAATGLAAPDRVMLPSTVGEGGLWLPGLGPAVAEPLPGGWLLRLGSDQEAVPTGALLDLSGAPHLAVSGPTGSWRYDLSPRHAEILISLIDAGPTGRTAAALADDLFADPTRAVTVRAEMSRLRQTLGPLLLSQPYRLSPQVDARLRLPTNLRSLMPSSSAPVVVRLRASC</sequence>
<dbReference type="Proteomes" id="UP000066480">
    <property type="component" value="Chromosome"/>
</dbReference>
<organism evidence="3 4">
    <name type="scientific">Luteipulveratus mongoliensis</name>
    <dbReference type="NCBI Taxonomy" id="571913"/>
    <lineage>
        <taxon>Bacteria</taxon>
        <taxon>Bacillati</taxon>
        <taxon>Actinomycetota</taxon>
        <taxon>Actinomycetes</taxon>
        <taxon>Micrococcales</taxon>
        <taxon>Dermacoccaceae</taxon>
        <taxon>Luteipulveratus</taxon>
    </lineage>
</organism>
<evidence type="ECO:0000313" key="3">
    <source>
        <dbReference type="EMBL" id="AKU16296.1"/>
    </source>
</evidence>
<evidence type="ECO:0000313" key="4">
    <source>
        <dbReference type="Proteomes" id="UP000066480"/>
    </source>
</evidence>
<feature type="domain" description="GAF" evidence="2">
    <location>
        <begin position="73"/>
        <end position="199"/>
    </location>
</feature>
<feature type="compositionally biased region" description="Basic and acidic residues" evidence="1">
    <location>
        <begin position="1"/>
        <end position="15"/>
    </location>
</feature>
<dbReference type="EMBL" id="CP011112">
    <property type="protein sequence ID" value="AKU16296.1"/>
    <property type="molecule type" value="Genomic_DNA"/>
</dbReference>
<reference evidence="3 4" key="1">
    <citation type="submission" date="2015-03" db="EMBL/GenBank/DDBJ databases">
        <title>Luteipulveratus halotolerans sp. nov., a novel actinobacterium (Dermacoccaceae) from Sarawak, Malaysia.</title>
        <authorList>
            <person name="Juboi H."/>
            <person name="Basik A."/>
            <person name="Shamsul S.S."/>
            <person name="Arnold P."/>
            <person name="Schmitt E.K."/>
            <person name="Sanglier J.-J."/>
            <person name="Yeo T."/>
        </authorList>
    </citation>
    <scope>NUCLEOTIDE SEQUENCE [LARGE SCALE GENOMIC DNA]</scope>
    <source>
        <strain evidence="3 4">MN07-A0370</strain>
    </source>
</reference>
<evidence type="ECO:0000256" key="1">
    <source>
        <dbReference type="SAM" id="MobiDB-lite"/>
    </source>
</evidence>
<keyword evidence="4" id="KW-1185">Reference proteome</keyword>
<name>A0A0K1JHW9_9MICO</name>
<feature type="region of interest" description="Disordered" evidence="1">
    <location>
        <begin position="37"/>
        <end position="56"/>
    </location>
</feature>
<dbReference type="InterPro" id="IPR003018">
    <property type="entry name" value="GAF"/>
</dbReference>